<dbReference type="SUPFAM" id="SSF88659">
    <property type="entry name" value="Sigma3 and sigma4 domains of RNA polymerase sigma factors"/>
    <property type="match status" value="1"/>
</dbReference>
<evidence type="ECO:0000256" key="1">
    <source>
        <dbReference type="ARBA" id="ARBA00010641"/>
    </source>
</evidence>
<dbReference type="InterPro" id="IPR036388">
    <property type="entry name" value="WH-like_DNA-bd_sf"/>
</dbReference>
<dbReference type="PANTHER" id="PTHR43133:SF8">
    <property type="entry name" value="RNA POLYMERASE SIGMA FACTOR HI_1459-RELATED"/>
    <property type="match status" value="1"/>
</dbReference>
<proteinExistence type="inferred from homology"/>
<comment type="caution">
    <text evidence="8">The sequence shown here is derived from an EMBL/GenBank/DDBJ whole genome shotgun (WGS) entry which is preliminary data.</text>
</comment>
<dbReference type="InterPro" id="IPR013249">
    <property type="entry name" value="RNA_pol_sigma70_r4_t2"/>
</dbReference>
<dbReference type="OrthoDB" id="9782991at2"/>
<dbReference type="EMBL" id="SAXA01000014">
    <property type="protein sequence ID" value="RXQ89833.1"/>
    <property type="molecule type" value="Genomic_DNA"/>
</dbReference>
<dbReference type="InterPro" id="IPR007627">
    <property type="entry name" value="RNA_pol_sigma70_r2"/>
</dbReference>
<keyword evidence="4" id="KW-0238">DNA-binding</keyword>
<dbReference type="Pfam" id="PF04542">
    <property type="entry name" value="Sigma70_r2"/>
    <property type="match status" value="1"/>
</dbReference>
<protein>
    <submittedName>
        <fullName evidence="8">Sigma-70 family RNA polymerase sigma factor</fullName>
    </submittedName>
</protein>
<keyword evidence="3" id="KW-0731">Sigma factor</keyword>
<evidence type="ECO:0000259" key="6">
    <source>
        <dbReference type="Pfam" id="PF04542"/>
    </source>
</evidence>
<evidence type="ECO:0000259" key="7">
    <source>
        <dbReference type="Pfam" id="PF08281"/>
    </source>
</evidence>
<dbReference type="GO" id="GO:0003677">
    <property type="term" value="F:DNA binding"/>
    <property type="evidence" value="ECO:0007669"/>
    <property type="project" value="UniProtKB-KW"/>
</dbReference>
<organism evidence="8 9">
    <name type="scientific">Ancylomarina salipaludis</name>
    <dbReference type="NCBI Taxonomy" id="2501299"/>
    <lineage>
        <taxon>Bacteria</taxon>
        <taxon>Pseudomonadati</taxon>
        <taxon>Bacteroidota</taxon>
        <taxon>Bacteroidia</taxon>
        <taxon>Marinilabiliales</taxon>
        <taxon>Marinifilaceae</taxon>
        <taxon>Ancylomarina</taxon>
    </lineage>
</organism>
<dbReference type="AlphaFoldDB" id="A0A4Q1JJ20"/>
<dbReference type="InterPro" id="IPR013325">
    <property type="entry name" value="RNA_pol_sigma_r2"/>
</dbReference>
<keyword evidence="9" id="KW-1185">Reference proteome</keyword>
<dbReference type="CDD" id="cd06171">
    <property type="entry name" value="Sigma70_r4"/>
    <property type="match status" value="1"/>
</dbReference>
<dbReference type="SUPFAM" id="SSF88946">
    <property type="entry name" value="Sigma2 domain of RNA polymerase sigma factors"/>
    <property type="match status" value="1"/>
</dbReference>
<dbReference type="RefSeq" id="WP_129255254.1">
    <property type="nucleotide sequence ID" value="NZ_SAXA01000014.1"/>
</dbReference>
<dbReference type="NCBIfam" id="TIGR02937">
    <property type="entry name" value="sigma70-ECF"/>
    <property type="match status" value="1"/>
</dbReference>
<feature type="domain" description="RNA polymerase sigma factor 70 region 4 type 2" evidence="7">
    <location>
        <begin position="104"/>
        <end position="155"/>
    </location>
</feature>
<dbReference type="Pfam" id="PF08281">
    <property type="entry name" value="Sigma70_r4_2"/>
    <property type="match status" value="1"/>
</dbReference>
<evidence type="ECO:0000313" key="9">
    <source>
        <dbReference type="Proteomes" id="UP000289703"/>
    </source>
</evidence>
<keyword evidence="5" id="KW-0804">Transcription</keyword>
<sequence length="166" mass="20020">MNQDHFKYLFDTYFDAIRNYLYFRSGDSDLATDIAQECFMRVWEKRKSFKEPPTKALLYKIANDFFISRYRKDVVAQNYVANAKRNDKMESPEEILQYKELRNKYELALSQLSEKQRIVFLMSRTEGFKYFEIAERLNLSVKAVEKRMKHALQFLKEALKNESIYE</sequence>
<dbReference type="Gene3D" id="1.10.1740.10">
    <property type="match status" value="1"/>
</dbReference>
<dbReference type="Proteomes" id="UP000289703">
    <property type="component" value="Unassembled WGS sequence"/>
</dbReference>
<dbReference type="InterPro" id="IPR039425">
    <property type="entry name" value="RNA_pol_sigma-70-like"/>
</dbReference>
<evidence type="ECO:0000256" key="2">
    <source>
        <dbReference type="ARBA" id="ARBA00023015"/>
    </source>
</evidence>
<dbReference type="PANTHER" id="PTHR43133">
    <property type="entry name" value="RNA POLYMERASE ECF-TYPE SIGMA FACTO"/>
    <property type="match status" value="1"/>
</dbReference>
<comment type="similarity">
    <text evidence="1">Belongs to the sigma-70 factor family. ECF subfamily.</text>
</comment>
<dbReference type="InterPro" id="IPR013324">
    <property type="entry name" value="RNA_pol_sigma_r3/r4-like"/>
</dbReference>
<evidence type="ECO:0000256" key="3">
    <source>
        <dbReference type="ARBA" id="ARBA00023082"/>
    </source>
</evidence>
<dbReference type="GO" id="GO:0016987">
    <property type="term" value="F:sigma factor activity"/>
    <property type="evidence" value="ECO:0007669"/>
    <property type="project" value="UniProtKB-KW"/>
</dbReference>
<evidence type="ECO:0000256" key="5">
    <source>
        <dbReference type="ARBA" id="ARBA00023163"/>
    </source>
</evidence>
<dbReference type="GO" id="GO:0006352">
    <property type="term" value="P:DNA-templated transcription initiation"/>
    <property type="evidence" value="ECO:0007669"/>
    <property type="project" value="InterPro"/>
</dbReference>
<feature type="domain" description="RNA polymerase sigma-70 region 2" evidence="6">
    <location>
        <begin position="9"/>
        <end position="72"/>
    </location>
</feature>
<accession>A0A4Q1JJ20</accession>
<dbReference type="Gene3D" id="1.10.10.10">
    <property type="entry name" value="Winged helix-like DNA-binding domain superfamily/Winged helix DNA-binding domain"/>
    <property type="match status" value="1"/>
</dbReference>
<dbReference type="InterPro" id="IPR014284">
    <property type="entry name" value="RNA_pol_sigma-70_dom"/>
</dbReference>
<reference evidence="8 9" key="1">
    <citation type="submission" date="2019-01" db="EMBL/GenBank/DDBJ databases">
        <title>Ancylomarina salipaludis sp. nov., isolated from a salt marsh.</title>
        <authorList>
            <person name="Yoon J.-H."/>
        </authorList>
    </citation>
    <scope>NUCLEOTIDE SEQUENCE [LARGE SCALE GENOMIC DNA]</scope>
    <source>
        <strain evidence="8 9">SHSM-M15</strain>
    </source>
</reference>
<evidence type="ECO:0000313" key="8">
    <source>
        <dbReference type="EMBL" id="RXQ89833.1"/>
    </source>
</evidence>
<keyword evidence="2" id="KW-0805">Transcription regulation</keyword>
<evidence type="ECO:0000256" key="4">
    <source>
        <dbReference type="ARBA" id="ARBA00023125"/>
    </source>
</evidence>
<gene>
    <name evidence="8" type="ORF">EO244_13705</name>
</gene>
<name>A0A4Q1JJ20_9BACT</name>